<sequence length="382" mass="44242">MKYVFSLVLLMLITWEVDAQTYTFAVKRAADAEPVRYAHIQISNSLQGVVTNENGLGTLTIPSKYSNDEVKVSFMGYDVKVLQINKLKPDQINEVLLEEYDIELSGVSVVDIGISPSDFYLKTIDMVDKTFYTKSYTGLASYSEKVVEDGEATFNYEVEILYDSQGFRKATGRNEFINNDDAYLRKFIKIEGEQKYSHNSVGDLLNFNFPNGRLGYVHDTYLYSFLINKNGIEKQLLYKPETEKVLNWIFEELQEIDGEKFVKLVFKGKNGHINYWVNIETYQIKTIERKIIRNTSEFQHQVQGYAKGDLELRIDYFVVDDLSYVKQVEMDELKRIGISPELGTKRVSGKLVFHEHTNEKPDKKTKIEIDFLDTIVMKKENQ</sequence>
<dbReference type="Proteomes" id="UP001165430">
    <property type="component" value="Unassembled WGS sequence"/>
</dbReference>
<feature type="chain" id="PRO_5045562892" evidence="1">
    <location>
        <begin position="20"/>
        <end position="382"/>
    </location>
</feature>
<gene>
    <name evidence="2" type="ORF">MM213_16540</name>
</gene>
<dbReference type="RefSeq" id="WP_241414011.1">
    <property type="nucleotide sequence ID" value="NZ_JAKZGO010000017.1"/>
</dbReference>
<organism evidence="2 3">
    <name type="scientific">Belliella alkalica</name>
    <dbReference type="NCBI Taxonomy" id="1730871"/>
    <lineage>
        <taxon>Bacteria</taxon>
        <taxon>Pseudomonadati</taxon>
        <taxon>Bacteroidota</taxon>
        <taxon>Cytophagia</taxon>
        <taxon>Cytophagales</taxon>
        <taxon>Cyclobacteriaceae</taxon>
        <taxon>Belliella</taxon>
    </lineage>
</organism>
<keyword evidence="1" id="KW-0732">Signal</keyword>
<protein>
    <submittedName>
        <fullName evidence="2">Carboxypeptidase-like regulatory domain-containing protein</fullName>
    </submittedName>
</protein>
<evidence type="ECO:0000313" key="2">
    <source>
        <dbReference type="EMBL" id="MCH7415111.1"/>
    </source>
</evidence>
<proteinExistence type="predicted"/>
<dbReference type="EMBL" id="JAKZGO010000017">
    <property type="protein sequence ID" value="MCH7415111.1"/>
    <property type="molecule type" value="Genomic_DNA"/>
</dbReference>
<comment type="caution">
    <text evidence="2">The sequence shown here is derived from an EMBL/GenBank/DDBJ whole genome shotgun (WGS) entry which is preliminary data.</text>
</comment>
<dbReference type="InterPro" id="IPR008969">
    <property type="entry name" value="CarboxyPept-like_regulatory"/>
</dbReference>
<reference evidence="2" key="1">
    <citation type="submission" date="2022-03" db="EMBL/GenBank/DDBJ databases">
        <title>De novo assembled genomes of Belliella spp. (Cyclobacteriaceae) strains.</title>
        <authorList>
            <person name="Szabo A."/>
            <person name="Korponai K."/>
            <person name="Felfoldi T."/>
        </authorList>
    </citation>
    <scope>NUCLEOTIDE SEQUENCE</scope>
    <source>
        <strain evidence="2">DSM 111903</strain>
    </source>
</reference>
<evidence type="ECO:0000256" key="1">
    <source>
        <dbReference type="SAM" id="SignalP"/>
    </source>
</evidence>
<accession>A0ABS9VF88</accession>
<keyword evidence="3" id="KW-1185">Reference proteome</keyword>
<feature type="signal peptide" evidence="1">
    <location>
        <begin position="1"/>
        <end position="19"/>
    </location>
</feature>
<name>A0ABS9VF88_9BACT</name>
<dbReference type="SUPFAM" id="SSF49464">
    <property type="entry name" value="Carboxypeptidase regulatory domain-like"/>
    <property type="match status" value="1"/>
</dbReference>
<evidence type="ECO:0000313" key="3">
    <source>
        <dbReference type="Proteomes" id="UP001165430"/>
    </source>
</evidence>